<feature type="compositionally biased region" description="Low complexity" evidence="4">
    <location>
        <begin position="1503"/>
        <end position="1513"/>
    </location>
</feature>
<feature type="compositionally biased region" description="Basic and acidic residues" evidence="4">
    <location>
        <begin position="559"/>
        <end position="568"/>
    </location>
</feature>
<feature type="region of interest" description="Disordered" evidence="4">
    <location>
        <begin position="545"/>
        <end position="582"/>
    </location>
</feature>
<feature type="compositionally biased region" description="Gly residues" evidence="4">
    <location>
        <begin position="1134"/>
        <end position="1146"/>
    </location>
</feature>
<evidence type="ECO:0000256" key="3">
    <source>
        <dbReference type="ARBA" id="ARBA00022691"/>
    </source>
</evidence>
<feature type="region of interest" description="Disordered" evidence="4">
    <location>
        <begin position="1677"/>
        <end position="1719"/>
    </location>
</feature>
<feature type="compositionally biased region" description="Low complexity" evidence="4">
    <location>
        <begin position="353"/>
        <end position="372"/>
    </location>
</feature>
<dbReference type="Proteomes" id="UP000613740">
    <property type="component" value="Unassembled WGS sequence"/>
</dbReference>
<feature type="region of interest" description="Disordered" evidence="4">
    <location>
        <begin position="1841"/>
        <end position="1862"/>
    </location>
</feature>
<reference evidence="6" key="1">
    <citation type="journal article" date="2020" name="bioRxiv">
        <title>Comparative genomics of Chlamydomonas.</title>
        <authorList>
            <person name="Craig R.J."/>
            <person name="Hasan A.R."/>
            <person name="Ness R.W."/>
            <person name="Keightley P.D."/>
        </authorList>
    </citation>
    <scope>NUCLEOTIDE SEQUENCE</scope>
    <source>
        <strain evidence="6">CCAP 11/173</strain>
    </source>
</reference>
<feature type="region of interest" description="Disordered" evidence="4">
    <location>
        <begin position="2275"/>
        <end position="2309"/>
    </location>
</feature>
<feature type="region of interest" description="Disordered" evidence="4">
    <location>
        <begin position="1603"/>
        <end position="1634"/>
    </location>
</feature>
<feature type="compositionally biased region" description="Low complexity" evidence="4">
    <location>
        <begin position="1347"/>
        <end position="1366"/>
    </location>
</feature>
<feature type="compositionally biased region" description="Low complexity" evidence="4">
    <location>
        <begin position="569"/>
        <end position="578"/>
    </location>
</feature>
<feature type="compositionally biased region" description="Polar residues" evidence="4">
    <location>
        <begin position="2278"/>
        <end position="2294"/>
    </location>
</feature>
<evidence type="ECO:0000259" key="5">
    <source>
        <dbReference type="Pfam" id="PF09273"/>
    </source>
</evidence>
<feature type="compositionally biased region" description="Basic and acidic residues" evidence="4">
    <location>
        <begin position="2036"/>
        <end position="2051"/>
    </location>
</feature>
<feature type="domain" description="Rubisco LSMT substrate-binding" evidence="5">
    <location>
        <begin position="473"/>
        <end position="551"/>
    </location>
</feature>
<feature type="compositionally biased region" description="Low complexity" evidence="4">
    <location>
        <begin position="1947"/>
        <end position="1961"/>
    </location>
</feature>
<proteinExistence type="predicted"/>
<dbReference type="Pfam" id="PF09273">
    <property type="entry name" value="Rubis-subs-bind"/>
    <property type="match status" value="1"/>
</dbReference>
<feature type="region of interest" description="Disordered" evidence="4">
    <location>
        <begin position="1749"/>
        <end position="1777"/>
    </location>
</feature>
<dbReference type="InterPro" id="IPR050600">
    <property type="entry name" value="SETD3_SETD6_MTase"/>
</dbReference>
<feature type="compositionally biased region" description="Low complexity" evidence="4">
    <location>
        <begin position="1689"/>
        <end position="1704"/>
    </location>
</feature>
<dbReference type="InterPro" id="IPR015353">
    <property type="entry name" value="Rubisco_LSMT_subst-bd"/>
</dbReference>
<accession>A0A835WJH1</accession>
<dbReference type="Gene3D" id="3.90.1420.10">
    <property type="entry name" value="Rubisco LSMT, substrate-binding domain"/>
    <property type="match status" value="1"/>
</dbReference>
<keyword evidence="2" id="KW-0808">Transferase</keyword>
<dbReference type="EMBL" id="JAEHOD010000016">
    <property type="protein sequence ID" value="KAG2448798.1"/>
    <property type="molecule type" value="Genomic_DNA"/>
</dbReference>
<feature type="region of interest" description="Disordered" evidence="4">
    <location>
        <begin position="2797"/>
        <end position="2816"/>
    </location>
</feature>
<dbReference type="PANTHER" id="PTHR13271:SF140">
    <property type="entry name" value="SET DOMAIN-CONTAINING PROTEIN"/>
    <property type="match status" value="1"/>
</dbReference>
<feature type="compositionally biased region" description="Low complexity" evidence="4">
    <location>
        <begin position="237"/>
        <end position="270"/>
    </location>
</feature>
<feature type="compositionally biased region" description="Gly residues" evidence="4">
    <location>
        <begin position="2746"/>
        <end position="2758"/>
    </location>
</feature>
<dbReference type="SUPFAM" id="SSF82199">
    <property type="entry name" value="SET domain"/>
    <property type="match status" value="2"/>
</dbReference>
<protein>
    <recommendedName>
        <fullName evidence="5">Rubisco LSMT substrate-binding domain-containing protein</fullName>
    </recommendedName>
</protein>
<comment type="caution">
    <text evidence="6">The sequence shown here is derived from an EMBL/GenBank/DDBJ whole genome shotgun (WGS) entry which is preliminary data.</text>
</comment>
<dbReference type="CDD" id="cd10527">
    <property type="entry name" value="SET_LSMT"/>
    <property type="match status" value="1"/>
</dbReference>
<feature type="compositionally biased region" description="Basic and acidic residues" evidence="4">
    <location>
        <begin position="1611"/>
        <end position="1623"/>
    </location>
</feature>
<feature type="compositionally biased region" description="Low complexity" evidence="4">
    <location>
        <begin position="1758"/>
        <end position="1767"/>
    </location>
</feature>
<organism evidence="6 7">
    <name type="scientific">Chlamydomonas schloesseri</name>
    <dbReference type="NCBI Taxonomy" id="2026947"/>
    <lineage>
        <taxon>Eukaryota</taxon>
        <taxon>Viridiplantae</taxon>
        <taxon>Chlorophyta</taxon>
        <taxon>core chlorophytes</taxon>
        <taxon>Chlorophyceae</taxon>
        <taxon>CS clade</taxon>
        <taxon>Chlamydomonadales</taxon>
        <taxon>Chlamydomonadaceae</taxon>
        <taxon>Chlamydomonas</taxon>
    </lineage>
</organism>
<feature type="compositionally biased region" description="Polar residues" evidence="4">
    <location>
        <begin position="1915"/>
        <end position="1925"/>
    </location>
</feature>
<dbReference type="InterPro" id="IPR036464">
    <property type="entry name" value="Rubisco_LSMT_subst-bd_sf"/>
</dbReference>
<feature type="compositionally biased region" description="Polar residues" evidence="4">
    <location>
        <begin position="2803"/>
        <end position="2812"/>
    </location>
</feature>
<feature type="compositionally biased region" description="Polar residues" evidence="4">
    <location>
        <begin position="1369"/>
        <end position="1382"/>
    </location>
</feature>
<dbReference type="InterPro" id="IPR046341">
    <property type="entry name" value="SET_dom_sf"/>
</dbReference>
<feature type="compositionally biased region" description="Gly residues" evidence="4">
    <location>
        <begin position="1678"/>
        <end position="1688"/>
    </location>
</feature>
<evidence type="ECO:0000256" key="4">
    <source>
        <dbReference type="SAM" id="MobiDB-lite"/>
    </source>
</evidence>
<feature type="region of interest" description="Disordered" evidence="4">
    <location>
        <begin position="2036"/>
        <end position="2056"/>
    </location>
</feature>
<feature type="region of interest" description="Disordered" evidence="4">
    <location>
        <begin position="1885"/>
        <end position="1964"/>
    </location>
</feature>
<feature type="region of interest" description="Disordered" evidence="4">
    <location>
        <begin position="1491"/>
        <end position="1529"/>
    </location>
</feature>
<dbReference type="PANTHER" id="PTHR13271">
    <property type="entry name" value="UNCHARACTERIZED PUTATIVE METHYLTRANSFERASE"/>
    <property type="match status" value="1"/>
</dbReference>
<keyword evidence="3" id="KW-0949">S-adenosyl-L-methionine</keyword>
<feature type="region of interest" description="Disordered" evidence="4">
    <location>
        <begin position="1120"/>
        <end position="1146"/>
    </location>
</feature>
<feature type="region of interest" description="Disordered" evidence="4">
    <location>
        <begin position="1292"/>
        <end position="1315"/>
    </location>
</feature>
<feature type="region of interest" description="Disordered" evidence="4">
    <location>
        <begin position="2742"/>
        <end position="2784"/>
    </location>
</feature>
<dbReference type="Gene3D" id="3.40.190.10">
    <property type="entry name" value="Periplasmic binding protein-like II"/>
    <property type="match status" value="1"/>
</dbReference>
<feature type="compositionally biased region" description="Low complexity" evidence="4">
    <location>
        <begin position="1841"/>
        <end position="1857"/>
    </location>
</feature>
<name>A0A835WJH1_9CHLO</name>
<feature type="region of interest" description="Disordered" evidence="4">
    <location>
        <begin position="1443"/>
        <end position="1476"/>
    </location>
</feature>
<dbReference type="GO" id="GO:0016279">
    <property type="term" value="F:protein-lysine N-methyltransferase activity"/>
    <property type="evidence" value="ECO:0007669"/>
    <property type="project" value="TreeGrafter"/>
</dbReference>
<evidence type="ECO:0000256" key="2">
    <source>
        <dbReference type="ARBA" id="ARBA00022679"/>
    </source>
</evidence>
<dbReference type="GO" id="GO:0032259">
    <property type="term" value="P:methylation"/>
    <property type="evidence" value="ECO:0007669"/>
    <property type="project" value="UniProtKB-KW"/>
</dbReference>
<dbReference type="Gene3D" id="3.30.70.1230">
    <property type="entry name" value="Nucleotide cyclase"/>
    <property type="match status" value="3"/>
</dbReference>
<sequence>MAEPELLAWCAKHGVEFGGIEAAYVSEGWRGIVATRALTPGEAVLRVPGRLLMTSRSARADPHLAAALARLAASPDPDDAAAAAALTPHQLLATHLLHEVSKGPDSFWYPYLKQLPRSYTSPAHFSADDVAALQLQLAQDVAAAAVERAKQEWRGALPLLQALGLPKRFTLLRSWLWAASTLHSRTMYLPWCPAGALTPFGDLHNYAPPPPPYVPQVGARSEASAALAPGGPGGTGPAPQLSDAASGAATSGADGQCVSSAGTGEAEGEGMATAAMVPQVDGAGGARAESPQACTGALGALELGAAALGSGQDSGSGLAAAGQGAAPSTCNVPSPADAPPQGAGAHDSEPAELRPAPGPAAGAPAPGAQDAEGAGGIAGDGAWDEGAQRYVITVRQPVAAGQQVLLCYGRHTNLELLEHYGFVMQDNPHDTAPLDPALLPVPDNARYSAGAPPLPPEECFVHAGGSGSDGGGAPSWALLHFLRYCAATPAERRTQGHLLAAGERINEQNDRIALGWLRAACLRQLADLPTTLEYDLRQLQQQKQHLREEEAEEEAEVEAAGKRKERQEGQGQATQEAAASEERVAVTAHGVDNGGGQSGEPASGEAAKQAAFSDGLTCRGLALQWRVCYKQALQQAVTRVDAVLGLSAAGAPSSGRSLAALLQLQRGRSQGGIPVSLEVMDLVVYSQQRQALLLEPRPPTANSSYDVLIVSVTGLGDASSVPGKLADLTYLSLGDDGWAKLPQAYKSSALYDNAVRAVPLLTFPFIMYYRLDIFRRDNLTVPTTWEQFTELAERYHKGPDGLNGACVLPVGCRSESVILRVILGAYVQAHGPSSGLLYDPASLAPLLDSQAGEQALTILRRLVAVGPTETAAPSCIAEYFTRGQCLLAVGDATRFKHSNVGSAANRVVRGNVGMALLPGSTRVLDRPSRRLVPCDAKRCPLATEQAPDPMDGVLRPLNRVIYVSSSVALVNGLSPPQYQFYGYQLFSMLATSDVFGELRYQANELLPLEPGLMSPDHAADWVARGYDPGDVARFLDVIGRSAASDNAAIDLRIRGVTTITAALLTAALSFTGPTAANESAAAALLPRILSDLDAALQGVVAAAGGPEVFGPIYRRAINYVQPTDDGGDSKPGSGTSGLGAPGGGGSSSQPAASTVALAAAIPCGFAVLLLLVFAPLVLWWRRRQQTRSPERRGAKGAAPGAHPATTLVGSTELWEHFPAELVDAALRVHHATLRSKLVRYDGYESSTEGDSFILGFYSCAEAVAFCLDAQQALLDAPWPAEVLRDEPAAEAARSGALAPRQPLRSASPGGWSNPARTVLMVHSPAPANVVGPGSAGSALGRGRALASLPSRRAQTQQHAQQEQQRQPDSRTVSLSGRRQFNVPSISGSLPLSISSRGSLQPQPLSPLRRQQLHNQHQQLHQQQQQQQQQLPAFPALPSQQLLMLPDGASPRDMRGLPPAHSAELRPSAGSAKSQPIPVKVLAAPPRMAGRAPASCMQSGGSGAQLAGSSGAFSPVRPRQLTGAGGTSDTAVYDSCSPAGGTLPSGVTGSFEADHVFLAMRDSSNDEASRHYGTVSIEQQQPRPPVDDTAPTDVRLGSAEAIISGPSTWQRRSQDRQMLNERGPRPQLSSGSAAAGPAAVGTAAYTHRLSVSTAPSSALSTVSGVSITLGQHTMYSLAGGTGQHGGGGSSSHAARSRLPSSRASATGVMSDQQRQQQQPTYLQPIRRASVAGASATGAVVSAAGGAAAAGSAHGFGRTSSDSSGSLLLPCPPSMSEQTSTSRRVLLEAYGSQGGTSVVSGGVAVGGGQHSLPLQPLLEDLDEACKYAASMVAGGGGEGGITAPEATASSGAPASSAPGDRGGGAVAARAAAQLLPGGIAVLGRQNHLPADASSGPPTPMLMRPITATAGGPRAAPLQSSPPHTSLHGSGPASMHTRFSRHSDRPPPRLASAAPHASATSSDAAHSRGRLPRFEFFAEPACSSGSTSGCDGPVSAVSRAAKSLVTSSRAARERDLQSAPVAGLEDVGCMGGNSVRLPEERETARDGVESNRIDEGDDVSMPESAVAVAVAAAVAHGSSAHGSGSRSRMLLNSSRHYSRPLGGIALLGSPRPWAAALRSGMAGRAELDISTHSVALQPGLAASQSGGPLSSPFSVSAGMVAATSVSAAVTVAGAGSGLSSRSCLTLGEVLSLQWRVVATESNSQQVMGGAVGSEVAAAAEFDTSDALAARAGSDRAAFAGLSSPLPYVGGGSHRPSDTGAAAGCVSSGPGTGLTVGGTTSDAGSNARCSDSGTVRTVSTTPMPMPTSPMPSSGPWRSIVANVSGAKPSLPSPDMTRARSHRLQSAFGAPTAAAAAAAAAAGEAATCSAAGSTFLSQPLPALLTAPAAAETIAATVSTRRGGATGRIAASAGPAGSGAAAAAAAAAAAVPRVMFRGLRVRMAVHTGGLSPCDVTRNPTSGRFQYGGAALRLARAVGDVASGGMILLSQAAQSALAEDRKSSERGAALARACSAAGGALLLMWMGRYCLHDYECPAAAATTATGAALQATATSQQLQAVAATPLWLQEPEQHLYQVVSRKLAGRLVLQLQASLVGCQARPHPHPLPGHEQQQRPLVVPQSVALRKASICWPLGGVLAAPLTGSGCLARLSVVGVSTLLAWNVDLTVAALGVLHEELLVGLRWLTAELEAAADAEAEAEAEAAAAALLQPALSGGTGTVISSGAGRAARARLSTLCVLEGATGLAGAHSATGSGGASAGGGGGMSARPLSPASRAVSEYLPSRSGSRRTLADDLGPVYHRQQPVDLPEQSLQDRQQGATEPGYASLAPSAEHIFVRQQPQPSPRTANALDYRGGGLGGGGLRLAATASFSSGSNKQPPPLSFLDRLRWRLGSLRRGLSGAPGGGAASFSVATGGAGAPAGVGTMTVVLDARALPLVTEWLLKTLALRLPDLDWPEELLEHPLAEEIMFEAPAAAAVASTAAVAGAGSSGAGGGSSACLGARCSSSVRFRGLRAAAAVVVGDLGGALQGGQLSGQLQYSGRGMAALKKVAAAAKAGQVVTNAETAALLPGELASQLCVKRLGVEKLKRAATAAAASH</sequence>
<gene>
    <name evidence="6" type="ORF">HYH02_006149</name>
</gene>
<dbReference type="Gene3D" id="3.90.1410.10">
    <property type="entry name" value="set domain protein methyltransferase, domain 1"/>
    <property type="match status" value="2"/>
</dbReference>
<feature type="compositionally biased region" description="Low complexity" evidence="4">
    <location>
        <begin position="310"/>
        <end position="326"/>
    </location>
</feature>
<keyword evidence="7" id="KW-1185">Reference proteome</keyword>
<feature type="region of interest" description="Disordered" evidence="4">
    <location>
        <begin position="1563"/>
        <end position="1591"/>
    </location>
</feature>
<feature type="region of interest" description="Disordered" evidence="4">
    <location>
        <begin position="214"/>
        <end position="270"/>
    </location>
</feature>
<feature type="compositionally biased region" description="Low complexity" evidence="4">
    <location>
        <begin position="1383"/>
        <end position="1404"/>
    </location>
</feature>
<dbReference type="SUPFAM" id="SSF55073">
    <property type="entry name" value="Nucleotide cyclase"/>
    <property type="match status" value="1"/>
</dbReference>
<evidence type="ECO:0000313" key="7">
    <source>
        <dbReference type="Proteomes" id="UP000613740"/>
    </source>
</evidence>
<feature type="region of interest" description="Disordered" evidence="4">
    <location>
        <begin position="310"/>
        <end position="380"/>
    </location>
</feature>
<dbReference type="SUPFAM" id="SSF53850">
    <property type="entry name" value="Periplasmic binding protein-like II"/>
    <property type="match status" value="1"/>
</dbReference>
<feature type="region of interest" description="Disordered" evidence="4">
    <location>
        <begin position="1347"/>
        <end position="1404"/>
    </location>
</feature>
<dbReference type="OrthoDB" id="441812at2759"/>
<dbReference type="FunFam" id="3.90.1410.10:FF:000056">
    <property type="entry name" value="CIA6"/>
    <property type="match status" value="1"/>
</dbReference>
<keyword evidence="1" id="KW-0489">Methyltransferase</keyword>
<evidence type="ECO:0000313" key="6">
    <source>
        <dbReference type="EMBL" id="KAG2448798.1"/>
    </source>
</evidence>
<evidence type="ECO:0000256" key="1">
    <source>
        <dbReference type="ARBA" id="ARBA00022603"/>
    </source>
</evidence>
<dbReference type="InterPro" id="IPR029787">
    <property type="entry name" value="Nucleotide_cyclase"/>
</dbReference>